<reference evidence="7" key="1">
    <citation type="thesis" date="2020" institute="ProQuest LLC" country="789 East Eisenhower Parkway, Ann Arbor, MI, USA">
        <title>Comparative Genomics and Chromosome Evolution.</title>
        <authorList>
            <person name="Mudd A.B."/>
        </authorList>
    </citation>
    <scope>NUCLEOTIDE SEQUENCE</scope>
    <source>
        <strain evidence="7">237g6f4</strain>
        <tissue evidence="7">Blood</tissue>
    </source>
</reference>
<dbReference type="EMBL" id="WNYA01000005">
    <property type="protein sequence ID" value="KAG8571886.1"/>
    <property type="molecule type" value="Genomic_DNA"/>
</dbReference>
<dbReference type="InterPro" id="IPR000215">
    <property type="entry name" value="Serpin_fam"/>
</dbReference>
<dbReference type="PANTHER" id="PTHR11461:SF180">
    <property type="entry name" value="LEUKOCYTE ELASTASE INHIBITOR"/>
    <property type="match status" value="1"/>
</dbReference>
<dbReference type="Gene3D" id="2.30.39.10">
    <property type="entry name" value="Alpha-1-antitrypsin, domain 1"/>
    <property type="match status" value="1"/>
</dbReference>
<dbReference type="CDD" id="cd19956">
    <property type="entry name" value="serpinB"/>
    <property type="match status" value="1"/>
</dbReference>
<accession>A0AAV7BGZ7</accession>
<dbReference type="FunFam" id="2.30.39.10:FF:000014">
    <property type="entry name" value="Serpin family B member 9"/>
    <property type="match status" value="1"/>
</dbReference>
<evidence type="ECO:0000313" key="8">
    <source>
        <dbReference type="Proteomes" id="UP000824782"/>
    </source>
</evidence>
<comment type="caution">
    <text evidence="7">The sequence shown here is derived from an EMBL/GenBank/DDBJ whole genome shotgun (WGS) entry which is preliminary data.</text>
</comment>
<organism evidence="7 8">
    <name type="scientific">Engystomops pustulosus</name>
    <name type="common">Tungara frog</name>
    <name type="synonym">Physalaemus pustulosus</name>
    <dbReference type="NCBI Taxonomy" id="76066"/>
    <lineage>
        <taxon>Eukaryota</taxon>
        <taxon>Metazoa</taxon>
        <taxon>Chordata</taxon>
        <taxon>Craniata</taxon>
        <taxon>Vertebrata</taxon>
        <taxon>Euteleostomi</taxon>
        <taxon>Amphibia</taxon>
        <taxon>Batrachia</taxon>
        <taxon>Anura</taxon>
        <taxon>Neobatrachia</taxon>
        <taxon>Hyloidea</taxon>
        <taxon>Leptodactylidae</taxon>
        <taxon>Leiuperinae</taxon>
        <taxon>Engystomops</taxon>
    </lineage>
</organism>
<dbReference type="EMBL" id="WNYA01000005">
    <property type="protein sequence ID" value="KAG8571885.1"/>
    <property type="molecule type" value="Genomic_DNA"/>
</dbReference>
<dbReference type="InterPro" id="IPR023795">
    <property type="entry name" value="Serpin_CS"/>
</dbReference>
<dbReference type="GO" id="GO:0005615">
    <property type="term" value="C:extracellular space"/>
    <property type="evidence" value="ECO:0007669"/>
    <property type="project" value="InterPro"/>
</dbReference>
<keyword evidence="8" id="KW-1185">Reference proteome</keyword>
<dbReference type="PANTHER" id="PTHR11461">
    <property type="entry name" value="SERINE PROTEASE INHIBITOR, SERPIN"/>
    <property type="match status" value="1"/>
</dbReference>
<evidence type="ECO:0000256" key="3">
    <source>
        <dbReference type="ARBA" id="ARBA00022490"/>
    </source>
</evidence>
<dbReference type="SUPFAM" id="SSF56574">
    <property type="entry name" value="Serpins"/>
    <property type="match status" value="1"/>
</dbReference>
<dbReference type="Pfam" id="PF00079">
    <property type="entry name" value="Serpin"/>
    <property type="match status" value="1"/>
</dbReference>
<proteinExistence type="inferred from homology"/>
<evidence type="ECO:0000256" key="4">
    <source>
        <dbReference type="ARBA" id="ARBA00022690"/>
    </source>
</evidence>
<keyword evidence="4" id="KW-0646">Protease inhibitor</keyword>
<evidence type="ECO:0000259" key="6">
    <source>
        <dbReference type="SMART" id="SM00093"/>
    </source>
</evidence>
<dbReference type="InterPro" id="IPR042185">
    <property type="entry name" value="Serpin_sf_2"/>
</dbReference>
<dbReference type="PROSITE" id="PS00284">
    <property type="entry name" value="SERPIN"/>
    <property type="match status" value="1"/>
</dbReference>
<dbReference type="InterPro" id="IPR036186">
    <property type="entry name" value="Serpin_sf"/>
</dbReference>
<dbReference type="InterPro" id="IPR023796">
    <property type="entry name" value="Serpin_dom"/>
</dbReference>
<dbReference type="FunFam" id="2.10.310.10:FF:000001">
    <property type="entry name" value="Serpin family A member 1"/>
    <property type="match status" value="1"/>
</dbReference>
<dbReference type="InterPro" id="IPR042178">
    <property type="entry name" value="Serpin_sf_1"/>
</dbReference>
<sequence>MAALVTAYNTFAISMYKKLIEHNDANILFSPMSIGTVLTMLFPGTNGNTEFQMANVLNFRKPSRKPSKTSDAIQIENVPQVFEEFISNIKQTSNSYSMKLANRLFSEESFHIIQQYSQLIEKHFQAKIQAMNFSQEAERSRKTINTWVEGETDGIIKEILPPDSISSLTKLVLVNAIYFKGNWESKFPEKNTEQKPFRMSKSKSKQVQMMFQRNKFNLFYIEELETKVLELPYVNTQLSMIILLPDDIKDNTTGLEKLENELSYEKLKDWTNEEVMENTEVEIDLPRIHLEEKYDLKSYLTEMGLGDLFSEDKADLTGISDKGNLCVSEIFHKAFVKVNEEGTEATAATAGVVTVRMLPITVKFQADHPFLFMIRDNQTKAILFLGKFSSP</sequence>
<name>A0AAV7BGZ7_ENGPU</name>
<feature type="domain" description="Serpin" evidence="6">
    <location>
        <begin position="13"/>
        <end position="391"/>
    </location>
</feature>
<dbReference type="Gene3D" id="3.30.497.10">
    <property type="entry name" value="Antithrombin, subunit I, domain 2"/>
    <property type="match status" value="1"/>
</dbReference>
<dbReference type="GO" id="GO:0004867">
    <property type="term" value="F:serine-type endopeptidase inhibitor activity"/>
    <property type="evidence" value="ECO:0007669"/>
    <property type="project" value="UniProtKB-KW"/>
</dbReference>
<evidence type="ECO:0000256" key="5">
    <source>
        <dbReference type="ARBA" id="ARBA00022900"/>
    </source>
</evidence>
<gene>
    <name evidence="7" type="ORF">GDO81_011816</name>
</gene>
<protein>
    <recommendedName>
        <fullName evidence="6">Serpin domain-containing protein</fullName>
    </recommendedName>
</protein>
<comment type="subcellular location">
    <subcellularLocation>
        <location evidence="1">Cytoplasm</location>
    </subcellularLocation>
</comment>
<dbReference type="Proteomes" id="UP000824782">
    <property type="component" value="Unassembled WGS sequence"/>
</dbReference>
<comment type="similarity">
    <text evidence="2">Belongs to the serpin family. Ov-serpin subfamily.</text>
</comment>
<dbReference type="GO" id="GO:0005737">
    <property type="term" value="C:cytoplasm"/>
    <property type="evidence" value="ECO:0007669"/>
    <property type="project" value="UniProtKB-SubCell"/>
</dbReference>
<keyword evidence="5" id="KW-0722">Serine protease inhibitor</keyword>
<evidence type="ECO:0000256" key="2">
    <source>
        <dbReference type="ARBA" id="ARBA00006426"/>
    </source>
</evidence>
<keyword evidence="3" id="KW-0963">Cytoplasm</keyword>
<evidence type="ECO:0000256" key="1">
    <source>
        <dbReference type="ARBA" id="ARBA00004496"/>
    </source>
</evidence>
<dbReference type="SMART" id="SM00093">
    <property type="entry name" value="SERPIN"/>
    <property type="match status" value="1"/>
</dbReference>
<evidence type="ECO:0000313" key="7">
    <source>
        <dbReference type="EMBL" id="KAG8571885.1"/>
    </source>
</evidence>
<dbReference type="AlphaFoldDB" id="A0AAV7BGZ7"/>